<dbReference type="EMBL" id="CAMXCT030006592">
    <property type="protein sequence ID" value="CAL4803906.1"/>
    <property type="molecule type" value="Genomic_DNA"/>
</dbReference>
<organism evidence="1">
    <name type="scientific">Cladocopium goreaui</name>
    <dbReference type="NCBI Taxonomy" id="2562237"/>
    <lineage>
        <taxon>Eukaryota</taxon>
        <taxon>Sar</taxon>
        <taxon>Alveolata</taxon>
        <taxon>Dinophyceae</taxon>
        <taxon>Suessiales</taxon>
        <taxon>Symbiodiniaceae</taxon>
        <taxon>Cladocopium</taxon>
    </lineage>
</organism>
<keyword evidence="3" id="KW-1185">Reference proteome</keyword>
<sequence>MRIQRRWGWVLKYQDLTPLGLRRHREYLVLWCSDDVDADAGTASGEISFFRQARRSRHLYLESQGHWFFDAGANHQLMLADFSCRPQGCRRWMLRFGFNAQLQAAWLRLRV</sequence>
<dbReference type="EMBL" id="CAMXCT010006592">
    <property type="protein sequence ID" value="CAI4016594.1"/>
    <property type="molecule type" value="Genomic_DNA"/>
</dbReference>
<evidence type="ECO:0000313" key="3">
    <source>
        <dbReference type="Proteomes" id="UP001152797"/>
    </source>
</evidence>
<accession>A0A9P1DVQ0</accession>
<name>A0A9P1DVQ0_9DINO</name>
<comment type="caution">
    <text evidence="1">The sequence shown here is derived from an EMBL/GenBank/DDBJ whole genome shotgun (WGS) entry which is preliminary data.</text>
</comment>
<gene>
    <name evidence="1" type="ORF">C1SCF055_LOCUS41323</name>
</gene>
<proteinExistence type="predicted"/>
<dbReference type="EMBL" id="CAMXCT020006592">
    <property type="protein sequence ID" value="CAL1169969.1"/>
    <property type="molecule type" value="Genomic_DNA"/>
</dbReference>
<dbReference type="AlphaFoldDB" id="A0A9P1DVQ0"/>
<dbReference type="Proteomes" id="UP001152797">
    <property type="component" value="Unassembled WGS sequence"/>
</dbReference>
<protein>
    <submittedName>
        <fullName evidence="1">Uncharacterized protein</fullName>
    </submittedName>
</protein>
<evidence type="ECO:0000313" key="1">
    <source>
        <dbReference type="EMBL" id="CAI4016594.1"/>
    </source>
</evidence>
<evidence type="ECO:0000313" key="2">
    <source>
        <dbReference type="EMBL" id="CAL4803906.1"/>
    </source>
</evidence>
<reference evidence="1" key="1">
    <citation type="submission" date="2022-10" db="EMBL/GenBank/DDBJ databases">
        <authorList>
            <person name="Chen Y."/>
            <person name="Dougan E. K."/>
            <person name="Chan C."/>
            <person name="Rhodes N."/>
            <person name="Thang M."/>
        </authorList>
    </citation>
    <scope>NUCLEOTIDE SEQUENCE</scope>
</reference>
<reference evidence="2 3" key="2">
    <citation type="submission" date="2024-05" db="EMBL/GenBank/DDBJ databases">
        <authorList>
            <person name="Chen Y."/>
            <person name="Shah S."/>
            <person name="Dougan E. K."/>
            <person name="Thang M."/>
            <person name="Chan C."/>
        </authorList>
    </citation>
    <scope>NUCLEOTIDE SEQUENCE [LARGE SCALE GENOMIC DNA]</scope>
</reference>